<protein>
    <recommendedName>
        <fullName evidence="1">Vps16 C-terminal domain-containing protein</fullName>
    </recommendedName>
</protein>
<evidence type="ECO:0000259" key="1">
    <source>
        <dbReference type="Pfam" id="PF04840"/>
    </source>
</evidence>
<dbReference type="InterPro" id="IPR038132">
    <property type="entry name" value="Vps16_C_sf"/>
</dbReference>
<reference evidence="2 3" key="1">
    <citation type="journal article" date="2021" name="Sci. Rep.">
        <title>Genome sequencing of the multicellular alga Astrephomene provides insights into convergent evolution of germ-soma differentiation.</title>
        <authorList>
            <person name="Yamashita S."/>
            <person name="Yamamoto K."/>
            <person name="Matsuzaki R."/>
            <person name="Suzuki S."/>
            <person name="Yamaguchi H."/>
            <person name="Hirooka S."/>
            <person name="Minakuchi Y."/>
            <person name="Miyagishima S."/>
            <person name="Kawachi M."/>
            <person name="Toyoda A."/>
            <person name="Nozaki H."/>
        </authorList>
    </citation>
    <scope>NUCLEOTIDE SEQUENCE [LARGE SCALE GENOMIC DNA]</scope>
    <source>
        <strain evidence="2 3">NIES-4017</strain>
    </source>
</reference>
<proteinExistence type="predicted"/>
<feature type="non-terminal residue" evidence="2">
    <location>
        <position position="1"/>
    </location>
</feature>
<dbReference type="PANTHER" id="PTHR12811:SF0">
    <property type="entry name" value="VACUOLAR PROTEIN SORTING-ASSOCIATED PROTEIN 16 HOMOLOG"/>
    <property type="match status" value="1"/>
</dbReference>
<dbReference type="InterPro" id="IPR006925">
    <property type="entry name" value="Vps16_C"/>
</dbReference>
<evidence type="ECO:0000313" key="3">
    <source>
        <dbReference type="Proteomes" id="UP001054857"/>
    </source>
</evidence>
<dbReference type="GO" id="GO:0003779">
    <property type="term" value="F:actin binding"/>
    <property type="evidence" value="ECO:0007669"/>
    <property type="project" value="TreeGrafter"/>
</dbReference>
<organism evidence="2 3">
    <name type="scientific">Astrephomene gubernaculifera</name>
    <dbReference type="NCBI Taxonomy" id="47775"/>
    <lineage>
        <taxon>Eukaryota</taxon>
        <taxon>Viridiplantae</taxon>
        <taxon>Chlorophyta</taxon>
        <taxon>core chlorophytes</taxon>
        <taxon>Chlorophyceae</taxon>
        <taxon>CS clade</taxon>
        <taxon>Chlamydomonadales</taxon>
        <taxon>Astrephomenaceae</taxon>
        <taxon>Astrephomene</taxon>
    </lineage>
</organism>
<dbReference type="EMBL" id="BMAR01000061">
    <property type="protein sequence ID" value="GFR52294.1"/>
    <property type="molecule type" value="Genomic_DNA"/>
</dbReference>
<name>A0AAD3HSK8_9CHLO</name>
<gene>
    <name evidence="2" type="ORF">Agub_g14829</name>
</gene>
<dbReference type="GO" id="GO:0005765">
    <property type="term" value="C:lysosomal membrane"/>
    <property type="evidence" value="ECO:0007669"/>
    <property type="project" value="TreeGrafter"/>
</dbReference>
<dbReference type="GO" id="GO:0016197">
    <property type="term" value="P:endosomal transport"/>
    <property type="evidence" value="ECO:0007669"/>
    <property type="project" value="TreeGrafter"/>
</dbReference>
<keyword evidence="3" id="KW-1185">Reference proteome</keyword>
<accession>A0AAD3HSK8</accession>
<dbReference type="PANTHER" id="PTHR12811">
    <property type="entry name" value="VACUOLAR PROTEIN SORTING VPS16"/>
    <property type="match status" value="1"/>
</dbReference>
<feature type="domain" description="Vps16 C-terminal" evidence="1">
    <location>
        <begin position="137"/>
        <end position="318"/>
    </location>
</feature>
<dbReference type="Gene3D" id="1.10.150.780">
    <property type="entry name" value="Vps16, C-terminal region"/>
    <property type="match status" value="1"/>
</dbReference>
<dbReference type="GO" id="GO:0006886">
    <property type="term" value="P:intracellular protein transport"/>
    <property type="evidence" value="ECO:0007669"/>
    <property type="project" value="InterPro"/>
</dbReference>
<dbReference type="Pfam" id="PF04840">
    <property type="entry name" value="Vps16_C"/>
    <property type="match status" value="1"/>
</dbReference>
<sequence>VRKAVESGDTDLVYLVLFSLYRSRPLPEFWSLVAGRALARNLLVKYCRDKEPELLETILTAAAAAGPPPPSTSSSSSSSAASTAAAAAAAAFPPATAAAELASLQLRAALQAEVRERGAAAAAGGGGGGGAGGGGQERLLPVLGDVAQKYAQSRDHTFQSKAVAEMAALRREQARLERETGQRLFLGLPLADTLRAAIRLGHHRAAAALKKQFGVADRRFAWIKIRTLAEARDWAALEAYASELRRSPAGWEPFVEAARKWGAPPEYLAKLISRLPDSPSKAEQLEGLGLAREAAEVAARIKDSDLFGRIQSAVAVGSPAGQAIAQLRDKFQSTFR</sequence>
<dbReference type="GO" id="GO:0005768">
    <property type="term" value="C:endosome"/>
    <property type="evidence" value="ECO:0007669"/>
    <property type="project" value="TreeGrafter"/>
</dbReference>
<comment type="caution">
    <text evidence="2">The sequence shown here is derived from an EMBL/GenBank/DDBJ whole genome shotgun (WGS) entry which is preliminary data.</text>
</comment>
<dbReference type="InterPro" id="IPR016534">
    <property type="entry name" value="VPS16"/>
</dbReference>
<evidence type="ECO:0000313" key="2">
    <source>
        <dbReference type="EMBL" id="GFR52294.1"/>
    </source>
</evidence>
<dbReference type="AlphaFoldDB" id="A0AAD3HSK8"/>
<dbReference type="GO" id="GO:0030897">
    <property type="term" value="C:HOPS complex"/>
    <property type="evidence" value="ECO:0007669"/>
    <property type="project" value="TreeGrafter"/>
</dbReference>
<dbReference type="GO" id="GO:0042144">
    <property type="term" value="P:vacuole fusion, non-autophagic"/>
    <property type="evidence" value="ECO:0007669"/>
    <property type="project" value="TreeGrafter"/>
</dbReference>
<dbReference type="Proteomes" id="UP001054857">
    <property type="component" value="Unassembled WGS sequence"/>
</dbReference>